<keyword evidence="3" id="KW-1185">Reference proteome</keyword>
<keyword evidence="1" id="KW-0812">Transmembrane</keyword>
<evidence type="ECO:0000256" key="1">
    <source>
        <dbReference type="SAM" id="Phobius"/>
    </source>
</evidence>
<protein>
    <recommendedName>
        <fullName evidence="4">Secreted protein</fullName>
    </recommendedName>
</protein>
<keyword evidence="1" id="KW-0472">Membrane</keyword>
<sequence>MTQAVWFALAALALVAGAVLLVLDSRRRTARTRARREWATARGLRFTPADPVMTAQYSFGVFTRGGAGRALDLATGPQAGTTVHVFDLEQRGTVTATVVALQRAAASATVLELRLNSSDAPQEAGTDLLGPVGTRFAFTTDLESARRAVDQRMVTLADATGSDVPVLWGEGAWVLAAVAPSAGPQRWDEVLAVLGRYADLLRVLPPVEPAGSPRV</sequence>
<organism evidence="2 3">
    <name type="scientific">Rhodococcus antarcticus</name>
    <dbReference type="NCBI Taxonomy" id="2987751"/>
    <lineage>
        <taxon>Bacteria</taxon>
        <taxon>Bacillati</taxon>
        <taxon>Actinomycetota</taxon>
        <taxon>Actinomycetes</taxon>
        <taxon>Mycobacteriales</taxon>
        <taxon>Nocardiaceae</taxon>
        <taxon>Rhodococcus</taxon>
    </lineage>
</organism>
<keyword evidence="1" id="KW-1133">Transmembrane helix</keyword>
<evidence type="ECO:0000313" key="3">
    <source>
        <dbReference type="Proteomes" id="UP001164965"/>
    </source>
</evidence>
<dbReference type="InterPro" id="IPR049726">
    <property type="entry name" value="TtfA-like_core"/>
</dbReference>
<name>A0ABY6P060_9NOCA</name>
<feature type="transmembrane region" description="Helical" evidence="1">
    <location>
        <begin position="6"/>
        <end position="23"/>
    </location>
</feature>
<dbReference type="EMBL" id="CP110615">
    <property type="protein sequence ID" value="UZJ25020.1"/>
    <property type="molecule type" value="Genomic_DNA"/>
</dbReference>
<gene>
    <name evidence="2" type="ORF">RHODO2019_00440</name>
</gene>
<reference evidence="2" key="1">
    <citation type="submission" date="2022-10" db="EMBL/GenBank/DDBJ databases">
        <title>Rhodococcus sp.75.</title>
        <authorList>
            <person name="Sun M."/>
        </authorList>
    </citation>
    <scope>NUCLEOTIDE SEQUENCE</scope>
    <source>
        <strain evidence="2">75</strain>
    </source>
</reference>
<dbReference type="Proteomes" id="UP001164965">
    <property type="component" value="Chromosome"/>
</dbReference>
<dbReference type="CDD" id="cd21904">
    <property type="entry name" value="TtfA-like"/>
    <property type="match status" value="1"/>
</dbReference>
<evidence type="ECO:0000313" key="2">
    <source>
        <dbReference type="EMBL" id="UZJ25020.1"/>
    </source>
</evidence>
<evidence type="ECO:0008006" key="4">
    <source>
        <dbReference type="Google" id="ProtNLM"/>
    </source>
</evidence>
<accession>A0ABY6P060</accession>
<dbReference type="RefSeq" id="WP_265383126.1">
    <property type="nucleotide sequence ID" value="NZ_CP110615.1"/>
</dbReference>
<proteinExistence type="predicted"/>